<gene>
    <name evidence="1" type="ORF">CEXT_684171</name>
</gene>
<organism evidence="1 2">
    <name type="scientific">Caerostris extrusa</name>
    <name type="common">Bark spider</name>
    <name type="synonym">Caerostris bankana</name>
    <dbReference type="NCBI Taxonomy" id="172846"/>
    <lineage>
        <taxon>Eukaryota</taxon>
        <taxon>Metazoa</taxon>
        <taxon>Ecdysozoa</taxon>
        <taxon>Arthropoda</taxon>
        <taxon>Chelicerata</taxon>
        <taxon>Arachnida</taxon>
        <taxon>Araneae</taxon>
        <taxon>Araneomorphae</taxon>
        <taxon>Entelegynae</taxon>
        <taxon>Araneoidea</taxon>
        <taxon>Araneidae</taxon>
        <taxon>Caerostris</taxon>
    </lineage>
</organism>
<reference evidence="1 2" key="1">
    <citation type="submission" date="2021-06" db="EMBL/GenBank/DDBJ databases">
        <title>Caerostris extrusa draft genome.</title>
        <authorList>
            <person name="Kono N."/>
            <person name="Arakawa K."/>
        </authorList>
    </citation>
    <scope>NUCLEOTIDE SEQUENCE [LARGE SCALE GENOMIC DNA]</scope>
</reference>
<dbReference type="Proteomes" id="UP001054945">
    <property type="component" value="Unassembled WGS sequence"/>
</dbReference>
<dbReference type="AlphaFoldDB" id="A0AAV4T773"/>
<keyword evidence="2" id="KW-1185">Reference proteome</keyword>
<sequence>MKTEDRHGNSCFHLVFTAHYHHYHLLFLHLLQGSKQRNETSVAQWRRESEKEFQTVAKEEGRNEGHFYHAHMFLHISNLLPAPHDHERIRREHQVPSAPHFGFYSGVDVCLHKLFHLRAAQQALPGGLRPAAVLLEDGERQQKHFLRRSFWDIEGHSSADCMR</sequence>
<comment type="caution">
    <text evidence="1">The sequence shown here is derived from an EMBL/GenBank/DDBJ whole genome shotgun (WGS) entry which is preliminary data.</text>
</comment>
<dbReference type="EMBL" id="BPLR01010705">
    <property type="protein sequence ID" value="GIY41316.1"/>
    <property type="molecule type" value="Genomic_DNA"/>
</dbReference>
<accession>A0AAV4T773</accession>
<evidence type="ECO:0000313" key="1">
    <source>
        <dbReference type="EMBL" id="GIY41316.1"/>
    </source>
</evidence>
<name>A0AAV4T773_CAEEX</name>
<protein>
    <submittedName>
        <fullName evidence="1">Uncharacterized protein</fullName>
    </submittedName>
</protein>
<evidence type="ECO:0000313" key="2">
    <source>
        <dbReference type="Proteomes" id="UP001054945"/>
    </source>
</evidence>
<proteinExistence type="predicted"/>